<reference evidence="2" key="1">
    <citation type="submission" date="2018-05" db="EMBL/GenBank/DDBJ databases">
        <authorList>
            <person name="Lanie J.A."/>
            <person name="Ng W.-L."/>
            <person name="Kazmierczak K.M."/>
            <person name="Andrzejewski T.M."/>
            <person name="Davidsen T.M."/>
            <person name="Wayne K.J."/>
            <person name="Tettelin H."/>
            <person name="Glass J.I."/>
            <person name="Rusch D."/>
            <person name="Podicherti R."/>
            <person name="Tsui H.-C.T."/>
            <person name="Winkler M.E."/>
        </authorList>
    </citation>
    <scope>NUCLEOTIDE SEQUENCE</scope>
</reference>
<dbReference type="Pfam" id="PF00190">
    <property type="entry name" value="Cupin_1"/>
    <property type="match status" value="1"/>
</dbReference>
<sequence length="188" mass="20341">MRTKSLTGLVIAALFFALTSGSFAQAQTNATHIPSAEIMTVYENLGDTIDQQIRVVDIGDDINLAVGVLRRLETRTEGEEVTSIIHHRVTEVYYILSGSGILVTGGDETNAAEFPADITAVRELIGPSGRRTVTNGQTQTVSPGDIVVIPASVPHGFRHIQEQITYLSIRVDPDQMLPTGYAHPSLEE</sequence>
<dbReference type="AlphaFoldDB" id="A0A381RTK2"/>
<dbReference type="Gene3D" id="2.60.120.10">
    <property type="entry name" value="Jelly Rolls"/>
    <property type="match status" value="1"/>
</dbReference>
<dbReference type="InterPro" id="IPR006045">
    <property type="entry name" value="Cupin_1"/>
</dbReference>
<dbReference type="SUPFAM" id="SSF51182">
    <property type="entry name" value="RmlC-like cupins"/>
    <property type="match status" value="1"/>
</dbReference>
<proteinExistence type="predicted"/>
<gene>
    <name evidence="2" type="ORF">METZ01_LOCUS48056</name>
</gene>
<organism evidence="2">
    <name type="scientific">marine metagenome</name>
    <dbReference type="NCBI Taxonomy" id="408172"/>
    <lineage>
        <taxon>unclassified sequences</taxon>
        <taxon>metagenomes</taxon>
        <taxon>ecological metagenomes</taxon>
    </lineage>
</organism>
<name>A0A381RTK2_9ZZZZ</name>
<dbReference type="InterPro" id="IPR011051">
    <property type="entry name" value="RmlC_Cupin_sf"/>
</dbReference>
<evidence type="ECO:0000313" key="2">
    <source>
        <dbReference type="EMBL" id="SUZ95202.1"/>
    </source>
</evidence>
<protein>
    <recommendedName>
        <fullName evidence="1">Cupin type-1 domain-containing protein</fullName>
    </recommendedName>
</protein>
<accession>A0A381RTK2</accession>
<dbReference type="EMBL" id="UINC01002304">
    <property type="protein sequence ID" value="SUZ95202.1"/>
    <property type="molecule type" value="Genomic_DNA"/>
</dbReference>
<dbReference type="InterPro" id="IPR014710">
    <property type="entry name" value="RmlC-like_jellyroll"/>
</dbReference>
<feature type="domain" description="Cupin type-1" evidence="1">
    <location>
        <begin position="85"/>
        <end position="173"/>
    </location>
</feature>
<evidence type="ECO:0000259" key="1">
    <source>
        <dbReference type="Pfam" id="PF00190"/>
    </source>
</evidence>